<organism evidence="4 5">
    <name type="scientific">Candida boidinii</name>
    <name type="common">Yeast</name>
    <dbReference type="NCBI Taxonomy" id="5477"/>
    <lineage>
        <taxon>Eukaryota</taxon>
        <taxon>Fungi</taxon>
        <taxon>Dikarya</taxon>
        <taxon>Ascomycota</taxon>
        <taxon>Saccharomycotina</taxon>
        <taxon>Pichiomycetes</taxon>
        <taxon>Pichiales</taxon>
        <taxon>Pichiaceae</taxon>
        <taxon>Ogataea</taxon>
        <taxon>Ogataea/Candida clade</taxon>
    </lineage>
</organism>
<dbReference type="AlphaFoldDB" id="A0A9W6SUR9"/>
<evidence type="ECO:0000256" key="2">
    <source>
        <dbReference type="SAM" id="Phobius"/>
    </source>
</evidence>
<dbReference type="EMBL" id="BSXN01000099">
    <property type="protein sequence ID" value="GME67097.1"/>
    <property type="molecule type" value="Genomic_DNA"/>
</dbReference>
<dbReference type="InterPro" id="IPR053001">
    <property type="entry name" value="MNNG_permease-like"/>
</dbReference>
<feature type="domain" description="DUF3533" evidence="3">
    <location>
        <begin position="96"/>
        <end position="482"/>
    </location>
</feature>
<feature type="transmembrane region" description="Helical" evidence="2">
    <location>
        <begin position="381"/>
        <end position="398"/>
    </location>
</feature>
<dbReference type="InterPro" id="IPR022703">
    <property type="entry name" value="DUF3533"/>
</dbReference>
<proteinExistence type="predicted"/>
<dbReference type="PANTHER" id="PTHR34814">
    <property type="entry name" value="NITROSOGUANIDINE RESISTANCE PROTEIN SNG1"/>
    <property type="match status" value="1"/>
</dbReference>
<protein>
    <submittedName>
        <fullName evidence="4">Unnamed protein product</fullName>
    </submittedName>
</protein>
<dbReference type="Proteomes" id="UP001165120">
    <property type="component" value="Unassembled WGS sequence"/>
</dbReference>
<evidence type="ECO:0000313" key="5">
    <source>
        <dbReference type="Proteomes" id="UP001165120"/>
    </source>
</evidence>
<gene>
    <name evidence="4" type="ORF">Cboi02_000052800</name>
</gene>
<evidence type="ECO:0000313" key="4">
    <source>
        <dbReference type="EMBL" id="GME67097.1"/>
    </source>
</evidence>
<keyword evidence="2" id="KW-0812">Transmembrane</keyword>
<feature type="transmembrane region" description="Helical" evidence="2">
    <location>
        <begin position="312"/>
        <end position="332"/>
    </location>
</feature>
<dbReference type="PANTHER" id="PTHR34814:SF1">
    <property type="entry name" value="NITROSOGUANIDINE RESISTANCE PROTEIN SNG1"/>
    <property type="match status" value="1"/>
</dbReference>
<feature type="transmembrane region" description="Helical" evidence="2">
    <location>
        <begin position="405"/>
        <end position="424"/>
    </location>
</feature>
<reference evidence="4" key="1">
    <citation type="submission" date="2023-04" db="EMBL/GenBank/DDBJ databases">
        <title>Candida boidinii NBRC 10035.</title>
        <authorList>
            <person name="Ichikawa N."/>
            <person name="Sato H."/>
            <person name="Tonouchi N."/>
        </authorList>
    </citation>
    <scope>NUCLEOTIDE SEQUENCE</scope>
    <source>
        <strain evidence="4">NBRC 10035</strain>
    </source>
</reference>
<dbReference type="Pfam" id="PF12051">
    <property type="entry name" value="DUF3533"/>
    <property type="match status" value="1"/>
</dbReference>
<feature type="region of interest" description="Disordered" evidence="1">
    <location>
        <begin position="34"/>
        <end position="71"/>
    </location>
</feature>
<name>A0A9W6SUR9_CANBO</name>
<feature type="transmembrane region" description="Helical" evidence="2">
    <location>
        <begin position="471"/>
        <end position="492"/>
    </location>
</feature>
<keyword evidence="2" id="KW-0472">Membrane</keyword>
<accession>A0A9W6SUR9</accession>
<sequence>MTKNADNTNQNGDESQEEGLFRVASRYTEYSMANGEAEIEAENETRRRLRSLSKSEGVEDSKLPMAPPPPPPRYGFFAKENKLTRLQFFKEFPTIILVMCTFIFAVFSIYWGSMYGRENRYTNLKILVVGEDMVDGQYPLLSQALIQTGETSPLNRLLGWEYHNRSEILEWANRDGKSSVEEECIWQVHKQDYWGTIYLPNGSETNELQQIFANANTQIPIARNLVRGYYESGRDFVSMGSTVTPSLLRFDSAFTGIAGADVYPQLINNLTDSQKDNLIQNGATILSDLPMIALTDGRPVTDPVVLAPSQVGLIYIVILTFFQFMWFIHLHGEMGKKLTTVNYIVYRIVVSQIAFLFLSLAYSCVSAAFQVTFSNTWKGGFGVQWMFTFLTMSAVGGANENVALLAFPVLPPLMGFWLLFWVIINIAPTFSPIALCPKFFRYGYAMPIHNSYEATKVLLFDTYRGQLGRNIGILIAYIVINIAIAPLCIMFASYKFRQQAMAQAKARLENEAKIRAEYSESSDSSESKV</sequence>
<evidence type="ECO:0000259" key="3">
    <source>
        <dbReference type="Pfam" id="PF12051"/>
    </source>
</evidence>
<evidence type="ECO:0000256" key="1">
    <source>
        <dbReference type="SAM" id="MobiDB-lite"/>
    </source>
</evidence>
<dbReference type="GO" id="GO:0016020">
    <property type="term" value="C:membrane"/>
    <property type="evidence" value="ECO:0007669"/>
    <property type="project" value="TreeGrafter"/>
</dbReference>
<keyword evidence="5" id="KW-1185">Reference proteome</keyword>
<comment type="caution">
    <text evidence="4">The sequence shown here is derived from an EMBL/GenBank/DDBJ whole genome shotgun (WGS) entry which is preliminary data.</text>
</comment>
<keyword evidence="2" id="KW-1133">Transmembrane helix</keyword>
<feature type="transmembrane region" description="Helical" evidence="2">
    <location>
        <begin position="92"/>
        <end position="111"/>
    </location>
</feature>
<feature type="transmembrane region" description="Helical" evidence="2">
    <location>
        <begin position="344"/>
        <end position="369"/>
    </location>
</feature>